<dbReference type="PANTHER" id="PTHR10242:SF4">
    <property type="entry name" value="OS07G0657600 PROTEIN"/>
    <property type="match status" value="1"/>
</dbReference>
<dbReference type="InterPro" id="IPR003265">
    <property type="entry name" value="HhH-GPD_domain"/>
</dbReference>
<dbReference type="EC" id="4.2.99.18" evidence="2"/>
<dbReference type="Proteomes" id="UP000040453">
    <property type="component" value="Unassembled WGS sequence"/>
</dbReference>
<proteinExistence type="inferred from homology"/>
<dbReference type="InterPro" id="IPR037046">
    <property type="entry name" value="AlkA_N_sf"/>
</dbReference>
<evidence type="ECO:0000256" key="2">
    <source>
        <dbReference type="ARBA" id="ARBA00012720"/>
    </source>
</evidence>
<keyword evidence="6" id="KW-1185">Reference proteome</keyword>
<evidence type="ECO:0000313" key="5">
    <source>
        <dbReference type="EMBL" id="CEI83200.1"/>
    </source>
</evidence>
<dbReference type="GO" id="GO:0006285">
    <property type="term" value="P:base-excision repair, AP site formation"/>
    <property type="evidence" value="ECO:0007669"/>
    <property type="project" value="TreeGrafter"/>
</dbReference>
<dbReference type="GO" id="GO:0034039">
    <property type="term" value="F:8-oxo-7,8-dihydroguanine DNA N-glycosylase activity"/>
    <property type="evidence" value="ECO:0007669"/>
    <property type="project" value="TreeGrafter"/>
</dbReference>
<dbReference type="PANTHER" id="PTHR10242">
    <property type="entry name" value="8-OXOGUANINE DNA GLYCOSYLASE"/>
    <property type="match status" value="1"/>
</dbReference>
<organism evidence="5 6">
    <name type="scientific">Oceanobacillus oncorhynchi</name>
    <dbReference type="NCBI Taxonomy" id="545501"/>
    <lineage>
        <taxon>Bacteria</taxon>
        <taxon>Bacillati</taxon>
        <taxon>Bacillota</taxon>
        <taxon>Bacilli</taxon>
        <taxon>Bacillales</taxon>
        <taxon>Bacillaceae</taxon>
        <taxon>Oceanobacillus</taxon>
    </lineage>
</organism>
<dbReference type="SMART" id="SM00478">
    <property type="entry name" value="ENDO3c"/>
    <property type="match status" value="1"/>
</dbReference>
<dbReference type="AlphaFoldDB" id="A0A0A1MCW0"/>
<sequence>MLRNAIELPKQFNFKAAVTDHGWYLLPPFQANDDRSVLKRVEALSTGKIVLLHITQNQNTLMIETVGKQTLTREESEEVVRKVNWMLRLDEDFRAFYQMCSADQNMQEIVAENKGRLLRSPSIFEDIVKTIFTTNTTWSRTIAMTTNFVSHLGERYSNESELFTFPAPEAVLKKDKTFLNKSIKLGYRSDYIYDLALNICNGVYDLEELTNPEMPTEDVVHKLKEIRGVGPYALSIILMLLGRYDFLPVDSEFKKHVKNKYFAGELPPKSQLQQLYKEWGEFKFLAYWFDK</sequence>
<dbReference type="CDD" id="cd00056">
    <property type="entry name" value="ENDO3c"/>
    <property type="match status" value="1"/>
</dbReference>
<comment type="catalytic activity">
    <reaction evidence="3">
        <text>2'-deoxyribonucleotide-(2'-deoxyribose 5'-phosphate)-2'-deoxyribonucleotide-DNA = a 3'-end 2'-deoxyribonucleotide-(2,3-dehydro-2,3-deoxyribose 5'-phosphate)-DNA + a 5'-end 5'-phospho-2'-deoxyribonucleoside-DNA + H(+)</text>
        <dbReference type="Rhea" id="RHEA:66592"/>
        <dbReference type="Rhea" id="RHEA-COMP:13180"/>
        <dbReference type="Rhea" id="RHEA-COMP:16897"/>
        <dbReference type="Rhea" id="RHEA-COMP:17067"/>
        <dbReference type="ChEBI" id="CHEBI:15378"/>
        <dbReference type="ChEBI" id="CHEBI:136412"/>
        <dbReference type="ChEBI" id="CHEBI:157695"/>
        <dbReference type="ChEBI" id="CHEBI:167181"/>
        <dbReference type="EC" id="4.2.99.18"/>
    </reaction>
</comment>
<reference evidence="5 6" key="1">
    <citation type="submission" date="2014-11" db="EMBL/GenBank/DDBJ databases">
        <authorList>
            <person name="Urmite Genomes Urmite Genomes"/>
        </authorList>
    </citation>
    <scope>NUCLEOTIDE SEQUENCE [LARGE SCALE GENOMIC DNA]</scope>
    <source>
        <strain evidence="5 6">Oc5</strain>
    </source>
</reference>
<dbReference type="InterPro" id="IPR052054">
    <property type="entry name" value="Oxidative_DNA_repair_enzyme"/>
</dbReference>
<dbReference type="STRING" id="545501.BN997_03104"/>
<dbReference type="Gene3D" id="1.10.340.30">
    <property type="entry name" value="Hypothetical protein, domain 2"/>
    <property type="match status" value="1"/>
</dbReference>
<dbReference type="SUPFAM" id="SSF48150">
    <property type="entry name" value="DNA-glycosylase"/>
    <property type="match status" value="1"/>
</dbReference>
<dbReference type="Gene3D" id="3.30.310.20">
    <property type="entry name" value="DNA-3-methyladenine glycosylase AlkA, N-terminal domain"/>
    <property type="match status" value="1"/>
</dbReference>
<evidence type="ECO:0000259" key="4">
    <source>
        <dbReference type="SMART" id="SM00478"/>
    </source>
</evidence>
<dbReference type="Pfam" id="PF00730">
    <property type="entry name" value="HhH-GPD"/>
    <property type="match status" value="1"/>
</dbReference>
<dbReference type="EMBL" id="CDGG01000001">
    <property type="protein sequence ID" value="CEI83200.1"/>
    <property type="molecule type" value="Genomic_DNA"/>
</dbReference>
<accession>A0A0A1MCW0</accession>
<dbReference type="InterPro" id="IPR011257">
    <property type="entry name" value="DNA_glycosylase"/>
</dbReference>
<gene>
    <name evidence="5" type="primary">alkA_1</name>
    <name evidence="5" type="ORF">BN997_03104</name>
</gene>
<protein>
    <recommendedName>
        <fullName evidence="2">DNA-(apurinic or apyrimidinic site) lyase</fullName>
        <ecNumber evidence="2">4.2.99.18</ecNumber>
    </recommendedName>
</protein>
<evidence type="ECO:0000256" key="3">
    <source>
        <dbReference type="ARBA" id="ARBA00044632"/>
    </source>
</evidence>
<dbReference type="GO" id="GO:0140078">
    <property type="term" value="F:class I DNA-(apurinic or apyrimidinic site) endonuclease activity"/>
    <property type="evidence" value="ECO:0007669"/>
    <property type="project" value="UniProtKB-EC"/>
</dbReference>
<comment type="similarity">
    <text evidence="1">Belongs to the type-1 OGG1 family.</text>
</comment>
<name>A0A0A1MCW0_9BACI</name>
<feature type="domain" description="HhH-GPD" evidence="4">
    <location>
        <begin position="132"/>
        <end position="291"/>
    </location>
</feature>
<evidence type="ECO:0000313" key="6">
    <source>
        <dbReference type="Proteomes" id="UP000040453"/>
    </source>
</evidence>
<evidence type="ECO:0000256" key="1">
    <source>
        <dbReference type="ARBA" id="ARBA00010679"/>
    </source>
</evidence>